<keyword evidence="1" id="KW-0812">Transmembrane</keyword>
<dbReference type="EMBL" id="AMFJ01000097">
    <property type="protein sequence ID" value="EKE29785.1"/>
    <property type="molecule type" value="Genomic_DNA"/>
</dbReference>
<reference evidence="2" key="1">
    <citation type="journal article" date="2012" name="Science">
        <title>Fermentation, hydrogen, and sulfur metabolism in multiple uncultivated bacterial phyla.</title>
        <authorList>
            <person name="Wrighton K.C."/>
            <person name="Thomas B.C."/>
            <person name="Sharon I."/>
            <person name="Miller C.S."/>
            <person name="Castelle C.J."/>
            <person name="VerBerkmoes N.C."/>
            <person name="Wilkins M.J."/>
            <person name="Hettich R.L."/>
            <person name="Lipton M.S."/>
            <person name="Williams K.H."/>
            <person name="Long P.E."/>
            <person name="Banfield J.F."/>
        </authorList>
    </citation>
    <scope>NUCLEOTIDE SEQUENCE [LARGE SCALE GENOMIC DNA]</scope>
</reference>
<dbReference type="AlphaFoldDB" id="K2H1R2"/>
<name>K2H1R2_9BACT</name>
<evidence type="ECO:0000256" key="1">
    <source>
        <dbReference type="SAM" id="Phobius"/>
    </source>
</evidence>
<feature type="transmembrane region" description="Helical" evidence="1">
    <location>
        <begin position="70"/>
        <end position="90"/>
    </location>
</feature>
<evidence type="ECO:0000313" key="2">
    <source>
        <dbReference type="EMBL" id="EKE29785.1"/>
    </source>
</evidence>
<comment type="caution">
    <text evidence="2">The sequence shown here is derived from an EMBL/GenBank/DDBJ whole genome shotgun (WGS) entry which is preliminary data.</text>
</comment>
<protein>
    <submittedName>
        <fullName evidence="2">Uncharacterized protein</fullName>
    </submittedName>
</protein>
<organism evidence="2">
    <name type="scientific">uncultured bacterium</name>
    <name type="common">gcode 4</name>
    <dbReference type="NCBI Taxonomy" id="1234023"/>
    <lineage>
        <taxon>Bacteria</taxon>
        <taxon>environmental samples</taxon>
    </lineage>
</organism>
<feature type="transmembrane region" description="Helical" evidence="1">
    <location>
        <begin position="6"/>
        <end position="24"/>
    </location>
</feature>
<sequence>MFLSWYFWLALYIVYAESVLFQLVRPAGVALWAPLGQKPNRWLLKFFFKEFASRSTPIQEKNKTTRMTRWFFYFSLVLLAGVEPCNVAAFEDRYSIHCILYMQNQFYFNWYALLGSNQQPTASKTATLSIELRALIRTET</sequence>
<gene>
    <name evidence="2" type="ORF">ACD_2C00097G0008</name>
</gene>
<accession>K2H1R2</accession>
<proteinExistence type="predicted"/>
<keyword evidence="1" id="KW-0472">Membrane</keyword>
<keyword evidence="1" id="KW-1133">Transmembrane helix</keyword>